<sequence>MPLPPPEVGAAAHAWRERMREVSAVLTSPAASVRLVLTPESVVIAEARRTLTSLSLYGYAVDAVVVNRLLPAGGADPWRAGWNAAQAHGLARVRESFSGIPVLTVPYLPAEPVGIAALAALADATDDSELAGRAPTDPAPGGGMAVERTRTGFSLRLPLPFATSTDVGLRRRDDDLLVDVGPHHRIVTLPSALRRCVVTGASVREGVLTVTFVPDEEVWPRDRGQSTPSP</sequence>
<dbReference type="PANTHER" id="PTHR10803:SF3">
    <property type="entry name" value="ATPASE GET3"/>
    <property type="match status" value="1"/>
</dbReference>
<gene>
    <name evidence="4" type="ORF">BN12_2220001</name>
</gene>
<dbReference type="OrthoDB" id="9780677at2"/>
<dbReference type="SUPFAM" id="SSF52540">
    <property type="entry name" value="P-loop containing nucleoside triphosphate hydrolases"/>
    <property type="match status" value="1"/>
</dbReference>
<evidence type="ECO:0000313" key="5">
    <source>
        <dbReference type="Proteomes" id="UP000035721"/>
    </source>
</evidence>
<evidence type="ECO:0000313" key="4">
    <source>
        <dbReference type="EMBL" id="CCH77776.1"/>
    </source>
</evidence>
<proteinExistence type="inferred from homology"/>
<dbReference type="GO" id="GO:0005524">
    <property type="term" value="F:ATP binding"/>
    <property type="evidence" value="ECO:0007669"/>
    <property type="project" value="InterPro"/>
</dbReference>
<dbReference type="InterPro" id="IPR025723">
    <property type="entry name" value="ArsA/GET3_ATPase-like"/>
</dbReference>
<dbReference type="EMBL" id="CAJB01000138">
    <property type="protein sequence ID" value="CCH77776.1"/>
    <property type="molecule type" value="Genomic_DNA"/>
</dbReference>
<dbReference type="STRING" id="1194083.BN12_2220001"/>
<evidence type="ECO:0000259" key="3">
    <source>
        <dbReference type="Pfam" id="PF17886"/>
    </source>
</evidence>
<protein>
    <submittedName>
        <fullName evidence="4">Anion-transporting ATPase</fullName>
    </submittedName>
</protein>
<dbReference type="Proteomes" id="UP000035721">
    <property type="component" value="Unassembled WGS sequence"/>
</dbReference>
<dbReference type="Gene3D" id="2.60.40.790">
    <property type="match status" value="1"/>
</dbReference>
<comment type="caution">
    <text evidence="4">The sequence shown here is derived from an EMBL/GenBank/DDBJ whole genome shotgun (WGS) entry which is preliminary data.</text>
</comment>
<evidence type="ECO:0000259" key="2">
    <source>
        <dbReference type="Pfam" id="PF02374"/>
    </source>
</evidence>
<dbReference type="AlphaFoldDB" id="A0A077LVR3"/>
<reference evidence="4 5" key="1">
    <citation type="journal article" date="2013" name="ISME J.">
        <title>A metabolic model for members of the genus Tetrasphaera involved in enhanced biological phosphorus removal.</title>
        <authorList>
            <person name="Kristiansen R."/>
            <person name="Nguyen H.T.T."/>
            <person name="Saunders A.M."/>
            <person name="Nielsen J.L."/>
            <person name="Wimmer R."/>
            <person name="Le V.Q."/>
            <person name="McIlroy S.J."/>
            <person name="Petrovski S."/>
            <person name="Seviour R.J."/>
            <person name="Calteau A."/>
            <person name="Nielsen K.L."/>
            <person name="Nielsen P.H."/>
        </authorList>
    </citation>
    <scope>NUCLEOTIDE SEQUENCE [LARGE SCALE GENOMIC DNA]</scope>
    <source>
        <strain evidence="4 5">T1-X7</strain>
    </source>
</reference>
<accession>A0A077LVR3</accession>
<dbReference type="PANTHER" id="PTHR10803">
    <property type="entry name" value="ARSENICAL PUMP-DRIVING ATPASE ARSENITE-TRANSLOCATING ATPASE"/>
    <property type="match status" value="1"/>
</dbReference>
<dbReference type="Pfam" id="PF02374">
    <property type="entry name" value="ArsA_ATPase"/>
    <property type="match status" value="1"/>
</dbReference>
<name>A0A077LVR3_9MICO</name>
<feature type="domain" description="ArsA/GET3 Anion-transporting ATPase-like" evidence="2">
    <location>
        <begin position="13"/>
        <end position="123"/>
    </location>
</feature>
<dbReference type="Pfam" id="PF17886">
    <property type="entry name" value="ArsA_HSP20"/>
    <property type="match status" value="1"/>
</dbReference>
<dbReference type="Gene3D" id="3.40.50.300">
    <property type="entry name" value="P-loop containing nucleotide triphosphate hydrolases"/>
    <property type="match status" value="1"/>
</dbReference>
<comment type="similarity">
    <text evidence="1">Belongs to the arsA ATPase family.</text>
</comment>
<keyword evidence="5" id="KW-1185">Reference proteome</keyword>
<organism evidence="4 5">
    <name type="scientific">Nostocoides japonicum T1-X7</name>
    <dbReference type="NCBI Taxonomy" id="1194083"/>
    <lineage>
        <taxon>Bacteria</taxon>
        <taxon>Bacillati</taxon>
        <taxon>Actinomycetota</taxon>
        <taxon>Actinomycetes</taxon>
        <taxon>Micrococcales</taxon>
        <taxon>Intrasporangiaceae</taxon>
        <taxon>Nostocoides</taxon>
    </lineage>
</organism>
<dbReference type="InterPro" id="IPR027417">
    <property type="entry name" value="P-loop_NTPase"/>
</dbReference>
<evidence type="ECO:0000256" key="1">
    <source>
        <dbReference type="ARBA" id="ARBA00011040"/>
    </source>
</evidence>
<dbReference type="InterPro" id="IPR040612">
    <property type="entry name" value="ArsA_HSP20-like"/>
</dbReference>
<dbReference type="InterPro" id="IPR008978">
    <property type="entry name" value="HSP20-like_chaperone"/>
</dbReference>
<feature type="domain" description="ArsA HSP20-like" evidence="3">
    <location>
        <begin position="151"/>
        <end position="212"/>
    </location>
</feature>
<dbReference type="InterPro" id="IPR016300">
    <property type="entry name" value="ATPase_ArsA/GET3"/>
</dbReference>
<dbReference type="GO" id="GO:0016887">
    <property type="term" value="F:ATP hydrolysis activity"/>
    <property type="evidence" value="ECO:0007669"/>
    <property type="project" value="InterPro"/>
</dbReference>